<dbReference type="Proteomes" id="UP000003648">
    <property type="component" value="Unassembled WGS sequence"/>
</dbReference>
<dbReference type="EMBL" id="AEHQ01000016">
    <property type="protein sequence ID" value="EFO71254.1"/>
    <property type="molecule type" value="Genomic_DNA"/>
</dbReference>
<gene>
    <name evidence="1" type="ORF">HMPREF9211_1373</name>
</gene>
<dbReference type="PANTHER" id="PTHR43061:SF1">
    <property type="entry name" value="GTP DIPHOSPHOKINASE RSH1, CHLOROPLASTIC-RELATED"/>
    <property type="match status" value="1"/>
</dbReference>
<sequence length="101" mass="11400">MRFWQRVKKYMNEEHVAFVEKAYAFAKDAHEGQFRESGQPYIIHPTQVAGTLASLGLDPDTVAAGYLHDTVEDTPVTNEDIKKEFGKDVAFIVEGVTKLKK</sequence>
<protein>
    <recommendedName>
        <fullName evidence="3">HD domain protein</fullName>
    </recommendedName>
</protein>
<evidence type="ECO:0008006" key="3">
    <source>
        <dbReference type="Google" id="ProtNLM"/>
    </source>
</evidence>
<proteinExistence type="predicted"/>
<accession>E1NRN0</accession>
<dbReference type="Pfam" id="PF13328">
    <property type="entry name" value="HD_4"/>
    <property type="match status" value="1"/>
</dbReference>
<evidence type="ECO:0000313" key="2">
    <source>
        <dbReference type="Proteomes" id="UP000003648"/>
    </source>
</evidence>
<dbReference type="PANTHER" id="PTHR43061">
    <property type="entry name" value="GTP DIPHOSPHOKINASE RSH1, CHLOROPLASTIC-RELATED"/>
    <property type="match status" value="1"/>
</dbReference>
<dbReference type="Gene3D" id="1.10.3210.10">
    <property type="entry name" value="Hypothetical protein af1432"/>
    <property type="match status" value="1"/>
</dbReference>
<name>E1NRN0_9LACO</name>
<dbReference type="SUPFAM" id="SSF109604">
    <property type="entry name" value="HD-domain/PDEase-like"/>
    <property type="match status" value="1"/>
</dbReference>
<reference evidence="1 2" key="1">
    <citation type="submission" date="2010-09" db="EMBL/GenBank/DDBJ databases">
        <authorList>
            <person name="Durkin A.S."/>
            <person name="Madupu R."/>
            <person name="Torralba M."/>
            <person name="Gillis M."/>
            <person name="Methe B."/>
            <person name="Sutton G."/>
            <person name="Nelson K.E."/>
        </authorList>
    </citation>
    <scope>NUCLEOTIDE SEQUENCE [LARGE SCALE GENOMIC DNA]</scope>
    <source>
        <strain evidence="1 2">LactinV 01V1-a</strain>
    </source>
</reference>
<evidence type="ECO:0000313" key="1">
    <source>
        <dbReference type="EMBL" id="EFO71254.1"/>
    </source>
</evidence>
<dbReference type="AlphaFoldDB" id="E1NRN0"/>
<organism evidence="1 2">
    <name type="scientific">Lactobacillus iners LactinV 01V1-a</name>
    <dbReference type="NCBI Taxonomy" id="879297"/>
    <lineage>
        <taxon>Bacteria</taxon>
        <taxon>Bacillati</taxon>
        <taxon>Bacillota</taxon>
        <taxon>Bacilli</taxon>
        <taxon>Lactobacillales</taxon>
        <taxon>Lactobacillaceae</taxon>
        <taxon>Lactobacillus</taxon>
    </lineage>
</organism>
<comment type="caution">
    <text evidence="1">The sequence shown here is derived from an EMBL/GenBank/DDBJ whole genome shotgun (WGS) entry which is preliminary data.</text>
</comment>